<sequence>AERTPIFSAVKFRHKKNIELLVRYRADLNRVTLSDITVMAFGGTALQQALDSSQFEIALILLRAGADPCIKDRSGHTVVGGMIGRGNSGST</sequence>
<dbReference type="InterPro" id="IPR036770">
    <property type="entry name" value="Ankyrin_rpt-contain_sf"/>
</dbReference>
<accession>X0TQV6</accession>
<dbReference type="InterPro" id="IPR002110">
    <property type="entry name" value="Ankyrin_rpt"/>
</dbReference>
<dbReference type="SMART" id="SM00248">
    <property type="entry name" value="ANK"/>
    <property type="match status" value="2"/>
</dbReference>
<gene>
    <name evidence="1" type="ORF">S01H1_24071</name>
</gene>
<dbReference type="Gene3D" id="1.25.40.20">
    <property type="entry name" value="Ankyrin repeat-containing domain"/>
    <property type="match status" value="1"/>
</dbReference>
<name>X0TQV6_9ZZZZ</name>
<feature type="non-terminal residue" evidence="1">
    <location>
        <position position="1"/>
    </location>
</feature>
<comment type="caution">
    <text evidence="1">The sequence shown here is derived from an EMBL/GenBank/DDBJ whole genome shotgun (WGS) entry which is preliminary data.</text>
</comment>
<reference evidence="1" key="1">
    <citation type="journal article" date="2014" name="Front. Microbiol.">
        <title>High frequency of phylogenetically diverse reductive dehalogenase-homologous genes in deep subseafloor sedimentary metagenomes.</title>
        <authorList>
            <person name="Kawai M."/>
            <person name="Futagami T."/>
            <person name="Toyoda A."/>
            <person name="Takaki Y."/>
            <person name="Nishi S."/>
            <person name="Hori S."/>
            <person name="Arai W."/>
            <person name="Tsubouchi T."/>
            <person name="Morono Y."/>
            <person name="Uchiyama I."/>
            <person name="Ito T."/>
            <person name="Fujiyama A."/>
            <person name="Inagaki F."/>
            <person name="Takami H."/>
        </authorList>
    </citation>
    <scope>NUCLEOTIDE SEQUENCE</scope>
    <source>
        <strain evidence="1">Expedition CK06-06</strain>
    </source>
</reference>
<dbReference type="SUPFAM" id="SSF48403">
    <property type="entry name" value="Ankyrin repeat"/>
    <property type="match status" value="1"/>
</dbReference>
<protein>
    <submittedName>
        <fullName evidence="1">Uncharacterized protein</fullName>
    </submittedName>
</protein>
<evidence type="ECO:0000313" key="1">
    <source>
        <dbReference type="EMBL" id="GAF90527.1"/>
    </source>
</evidence>
<dbReference type="AlphaFoldDB" id="X0TQV6"/>
<dbReference type="PROSITE" id="PS50088">
    <property type="entry name" value="ANK_REPEAT"/>
    <property type="match status" value="1"/>
</dbReference>
<dbReference type="Pfam" id="PF12796">
    <property type="entry name" value="Ank_2"/>
    <property type="match status" value="1"/>
</dbReference>
<organism evidence="1">
    <name type="scientific">marine sediment metagenome</name>
    <dbReference type="NCBI Taxonomy" id="412755"/>
    <lineage>
        <taxon>unclassified sequences</taxon>
        <taxon>metagenomes</taxon>
        <taxon>ecological metagenomes</taxon>
    </lineage>
</organism>
<dbReference type="EMBL" id="BARS01014149">
    <property type="protein sequence ID" value="GAF90527.1"/>
    <property type="molecule type" value="Genomic_DNA"/>
</dbReference>
<proteinExistence type="predicted"/>
<feature type="non-terminal residue" evidence="1">
    <location>
        <position position="91"/>
    </location>
</feature>